<evidence type="ECO:0000313" key="3">
    <source>
        <dbReference type="EMBL" id="MFC6866372.1"/>
    </source>
</evidence>
<feature type="domain" description="AMP-binding enzyme C-terminal" evidence="2">
    <location>
        <begin position="415"/>
        <end position="494"/>
    </location>
</feature>
<dbReference type="InterPro" id="IPR042099">
    <property type="entry name" value="ANL_N_sf"/>
</dbReference>
<reference evidence="4" key="1">
    <citation type="journal article" date="2019" name="Int. J. Syst. Evol. Microbiol.">
        <title>The Global Catalogue of Microorganisms (GCM) 10K type strain sequencing project: providing services to taxonomists for standard genome sequencing and annotation.</title>
        <authorList>
            <consortium name="The Broad Institute Genomics Platform"/>
            <consortium name="The Broad Institute Genome Sequencing Center for Infectious Disease"/>
            <person name="Wu L."/>
            <person name="Ma J."/>
        </authorList>
    </citation>
    <scope>NUCLEOTIDE SEQUENCE [LARGE SCALE GENOMIC DNA]</scope>
    <source>
        <strain evidence="4">KCTC 32255</strain>
    </source>
</reference>
<dbReference type="PANTHER" id="PTHR43767">
    <property type="entry name" value="LONG-CHAIN-FATTY-ACID--COA LIGASE"/>
    <property type="match status" value="1"/>
</dbReference>
<dbReference type="PANTHER" id="PTHR43767:SF1">
    <property type="entry name" value="NONRIBOSOMAL PEPTIDE SYNTHASE PES1 (EUROFUNG)-RELATED"/>
    <property type="match status" value="1"/>
</dbReference>
<keyword evidence="4" id="KW-1185">Reference proteome</keyword>
<evidence type="ECO:0000313" key="4">
    <source>
        <dbReference type="Proteomes" id="UP001596337"/>
    </source>
</evidence>
<dbReference type="InterPro" id="IPR025110">
    <property type="entry name" value="AMP-bd_C"/>
</dbReference>
<dbReference type="InterPro" id="IPR045851">
    <property type="entry name" value="AMP-bd_C_sf"/>
</dbReference>
<evidence type="ECO:0000259" key="2">
    <source>
        <dbReference type="Pfam" id="PF13193"/>
    </source>
</evidence>
<proteinExistence type="predicted"/>
<dbReference type="PROSITE" id="PS00455">
    <property type="entry name" value="AMP_BINDING"/>
    <property type="match status" value="1"/>
</dbReference>
<dbReference type="EMBL" id="JBHSXX010000001">
    <property type="protein sequence ID" value="MFC6866372.1"/>
    <property type="molecule type" value="Genomic_DNA"/>
</dbReference>
<name>A0ABW2BVX1_9PSEU</name>
<dbReference type="Gene3D" id="3.30.300.30">
    <property type="match status" value="1"/>
</dbReference>
<accession>A0ABW2BVX1</accession>
<dbReference type="SUPFAM" id="SSF56801">
    <property type="entry name" value="Acetyl-CoA synthetase-like"/>
    <property type="match status" value="1"/>
</dbReference>
<feature type="domain" description="AMP-dependent synthetase/ligase" evidence="1">
    <location>
        <begin position="8"/>
        <end position="365"/>
    </location>
</feature>
<dbReference type="Pfam" id="PF00501">
    <property type="entry name" value="AMP-binding"/>
    <property type="match status" value="1"/>
</dbReference>
<protein>
    <submittedName>
        <fullName evidence="3">AMP-binding protein</fullName>
    </submittedName>
</protein>
<gene>
    <name evidence="3" type="ORF">ACFQGD_04370</name>
</gene>
<dbReference type="InterPro" id="IPR000873">
    <property type="entry name" value="AMP-dep_synth/lig_dom"/>
</dbReference>
<evidence type="ECO:0000259" key="1">
    <source>
        <dbReference type="Pfam" id="PF00501"/>
    </source>
</evidence>
<dbReference type="InterPro" id="IPR020845">
    <property type="entry name" value="AMP-binding_CS"/>
</dbReference>
<comment type="caution">
    <text evidence="3">The sequence shown here is derived from an EMBL/GenBank/DDBJ whole genome shotgun (WGS) entry which is preliminary data.</text>
</comment>
<organism evidence="3 4">
    <name type="scientific">Haloechinothrix salitolerans</name>
    <dbReference type="NCBI Taxonomy" id="926830"/>
    <lineage>
        <taxon>Bacteria</taxon>
        <taxon>Bacillati</taxon>
        <taxon>Actinomycetota</taxon>
        <taxon>Actinomycetes</taxon>
        <taxon>Pseudonocardiales</taxon>
        <taxon>Pseudonocardiaceae</taxon>
        <taxon>Haloechinothrix</taxon>
    </lineage>
</organism>
<dbReference type="RefSeq" id="WP_345401914.1">
    <property type="nucleotide sequence ID" value="NZ_BAABLA010000108.1"/>
</dbReference>
<dbReference type="Gene3D" id="3.40.50.12780">
    <property type="entry name" value="N-terminal domain of ligase-like"/>
    <property type="match status" value="1"/>
</dbReference>
<dbReference type="InterPro" id="IPR050237">
    <property type="entry name" value="ATP-dep_AMP-bd_enzyme"/>
</dbReference>
<sequence length="520" mass="55164">MDLGRSLTWTAERYPGRRAVGGRCPLTYAAWDAWTNQLARALAELGVRPKDRVLLSLGGGEPLASLHLALQKLGAVSVPLSFRFSPSELAYCIGDAAPVLVVTDASTAQAADKALAGLPPMLRVASGSSSDDTIERLASRQPSDALDVAVSDQDISVMLYTSGTTGKPKGVPRTHAAEHHASVAHMLQSGHARFDTVLGVMPLFHTMGLRTLLASVIGAGTWVPQARFDADEAMELITTERVDTLYLVPTIYWSLLHTGRLSEAKSVRKLAYAGASMTTALAEQLVDAVEPVSFVNHLGSTEIYTFTIGPDARAKPGSAGRAGVFSRVRLVDPLPGASPDDVVGPGEQGQIAISMASPEAFAGYWQRPDADAKSIRNGWYFPGDLATTDADGDLWVAGRVDDMINSGGENIYPDEIEDALVRCDAVEEIVVVGLADDRWGQAATAFFVPATGMAPERALAELDSFARERSGLPSLKRPKRYVAVETIPKSAVGKLLRRELSAGTFSPLADSAQASGQVGA</sequence>
<dbReference type="Pfam" id="PF13193">
    <property type="entry name" value="AMP-binding_C"/>
    <property type="match status" value="1"/>
</dbReference>
<dbReference type="Proteomes" id="UP001596337">
    <property type="component" value="Unassembled WGS sequence"/>
</dbReference>